<dbReference type="EMBL" id="DRZC01000005">
    <property type="protein sequence ID" value="HHQ79860.1"/>
    <property type="molecule type" value="Genomic_DNA"/>
</dbReference>
<dbReference type="AlphaFoldDB" id="A0A7J3ZK84"/>
<name>A0A7J3ZK84_9CREN</name>
<gene>
    <name evidence="2" type="ORF">ENM78_00110</name>
</gene>
<sequence>MHKLGSRGFALSILFYLLLLLVVPSTAYAQGENEFEVTSVQWQDEAGRIVDVTGGDCAYLAITLRQSNPSNIEVAAGTSRLVLNEPPVAISGITVELEESEWFTVLGDRAQAVPTAVPVGNTFTVRFYVGIKDWVKPGDYPGSLRVSYTLASDGERWYVVNKSETVSFVARITGKPDLKVRLKGDVRPGKTSPVKVIVSNDGDAPVSRLEVSLETQAPLEIEPDVIGVGSLGPGGAVQLEFNVTAPYNYVQPSIPLTVTANYLSPSNVSTTRQWSLSLVATSPPRDYPVINTVLYLEDALEPGGKTRAMLLVENNGYREALDISISMIGQGVSISPASTFLSELAPNETLAIPVAVEAPLSTSNQVVYVDVYLTYTTPLGETVSKRETHALRVGGFLNKPKLLVRIESGSTVLTGRSKLELSVVNIGKAPARDVLLKLVSQPGLAIIGGSTEFISEVKPGEERKLLVELSVAEPGESGMSINVEYSDAWGNTYFDSFTLGIKALKKPETTIKVTPLNSTLEGGRTNLVSLSVRSVNGDASDIWLTAYPSRVPLIGSSKAYISSLREGEEAIVSFSAFVPASLVGETVSVGLEIVFVDERGFPRSESLQVNYMVGGKVQLEPIDIVVMPRNPVVGSEIGLVVTVVNRGTDKAYETLSYIKSIGDFKLISGNKTYIGEVGVGSVLPISYSLLIPNGTKPGTHYIAIEIEYRDSLHRVLRDTLEIPIEVGERTLPQERRLSLTGIALWAVGLVVPVAAFIVWYALRQKGAHRIRGANA</sequence>
<organism evidence="2">
    <name type="scientific">Fervidicoccus fontis</name>
    <dbReference type="NCBI Taxonomy" id="683846"/>
    <lineage>
        <taxon>Archaea</taxon>
        <taxon>Thermoproteota</taxon>
        <taxon>Thermoprotei</taxon>
        <taxon>Fervidicoccales</taxon>
        <taxon>Fervidicoccaceae</taxon>
        <taxon>Fervidicoccus</taxon>
    </lineage>
</organism>
<comment type="caution">
    <text evidence="2">The sequence shown here is derived from an EMBL/GenBank/DDBJ whole genome shotgun (WGS) entry which is preliminary data.</text>
</comment>
<dbReference type="InterPro" id="IPR013783">
    <property type="entry name" value="Ig-like_fold"/>
</dbReference>
<keyword evidence="1" id="KW-1133">Transmembrane helix</keyword>
<feature type="transmembrane region" description="Helical" evidence="1">
    <location>
        <begin position="742"/>
        <end position="762"/>
    </location>
</feature>
<proteinExistence type="predicted"/>
<reference evidence="2" key="1">
    <citation type="journal article" date="2020" name="mSystems">
        <title>Genome- and Community-Level Interaction Insights into Carbon Utilization and Element Cycling Functions of Hydrothermarchaeota in Hydrothermal Sediment.</title>
        <authorList>
            <person name="Zhou Z."/>
            <person name="Liu Y."/>
            <person name="Xu W."/>
            <person name="Pan J."/>
            <person name="Luo Z.H."/>
            <person name="Li M."/>
        </authorList>
    </citation>
    <scope>NUCLEOTIDE SEQUENCE [LARGE SCALE GENOMIC DNA]</scope>
    <source>
        <strain evidence="2">SpSt-1116</strain>
    </source>
</reference>
<keyword evidence="1" id="KW-0472">Membrane</keyword>
<evidence type="ECO:0000256" key="1">
    <source>
        <dbReference type="SAM" id="Phobius"/>
    </source>
</evidence>
<dbReference type="Gene3D" id="2.60.40.10">
    <property type="entry name" value="Immunoglobulins"/>
    <property type="match status" value="1"/>
</dbReference>
<protein>
    <recommendedName>
        <fullName evidence="3">CARDB domain-containing protein</fullName>
    </recommendedName>
</protein>
<evidence type="ECO:0008006" key="3">
    <source>
        <dbReference type="Google" id="ProtNLM"/>
    </source>
</evidence>
<dbReference type="PANTHER" id="PTHR35902:SF3">
    <property type="entry name" value="NPCBM-ASSOCIATED, NEW3 DOMAIN OF ALPHA-GALACTOSIDASE"/>
    <property type="match status" value="1"/>
</dbReference>
<keyword evidence="1" id="KW-0812">Transmembrane</keyword>
<dbReference type="PANTHER" id="PTHR35902">
    <property type="entry name" value="S-LAYER DOMAIN-LIKE PROTEIN-RELATED"/>
    <property type="match status" value="1"/>
</dbReference>
<accession>A0A7J3ZK84</accession>
<evidence type="ECO:0000313" key="2">
    <source>
        <dbReference type="EMBL" id="HHQ79860.1"/>
    </source>
</evidence>